<protein>
    <submittedName>
        <fullName evidence="1">Uncharacterized protein</fullName>
    </submittedName>
</protein>
<reference evidence="1 2" key="1">
    <citation type="journal article" date="2017" name="Nat. Commun.">
        <title>Genome assembly with in vitro proximity ligation data and whole-genome triplication in lettuce.</title>
        <authorList>
            <person name="Reyes-Chin-Wo S."/>
            <person name="Wang Z."/>
            <person name="Yang X."/>
            <person name="Kozik A."/>
            <person name="Arikit S."/>
            <person name="Song C."/>
            <person name="Xia L."/>
            <person name="Froenicke L."/>
            <person name="Lavelle D.O."/>
            <person name="Truco M.J."/>
            <person name="Xia R."/>
            <person name="Zhu S."/>
            <person name="Xu C."/>
            <person name="Xu H."/>
            <person name="Xu X."/>
            <person name="Cox K."/>
            <person name="Korf I."/>
            <person name="Meyers B.C."/>
            <person name="Michelmore R.W."/>
        </authorList>
    </citation>
    <scope>NUCLEOTIDE SEQUENCE [LARGE SCALE GENOMIC DNA]</scope>
    <source>
        <strain evidence="2">cv. Salinas</strain>
        <tissue evidence="1">Seedlings</tissue>
    </source>
</reference>
<dbReference type="Proteomes" id="UP000235145">
    <property type="component" value="Unassembled WGS sequence"/>
</dbReference>
<organism evidence="1 2">
    <name type="scientific">Lactuca sativa</name>
    <name type="common">Garden lettuce</name>
    <dbReference type="NCBI Taxonomy" id="4236"/>
    <lineage>
        <taxon>Eukaryota</taxon>
        <taxon>Viridiplantae</taxon>
        <taxon>Streptophyta</taxon>
        <taxon>Embryophyta</taxon>
        <taxon>Tracheophyta</taxon>
        <taxon>Spermatophyta</taxon>
        <taxon>Magnoliopsida</taxon>
        <taxon>eudicotyledons</taxon>
        <taxon>Gunneridae</taxon>
        <taxon>Pentapetalae</taxon>
        <taxon>asterids</taxon>
        <taxon>campanulids</taxon>
        <taxon>Asterales</taxon>
        <taxon>Asteraceae</taxon>
        <taxon>Cichorioideae</taxon>
        <taxon>Cichorieae</taxon>
        <taxon>Lactucinae</taxon>
        <taxon>Lactuca</taxon>
    </lineage>
</organism>
<dbReference type="EMBL" id="NBSK02000007">
    <property type="protein sequence ID" value="KAJ0195257.1"/>
    <property type="molecule type" value="Genomic_DNA"/>
</dbReference>
<sequence>MVILDKENRPNDVIRLDVNAHKGMSDMCIVIVTLTLPYNKTSYEQRKENNKIRRITDGEGPYDFVYNGIPKEHCVLKGKKACVHCGAKRFQFEFATFCCMDGKTKLAYSSIPEELLELFTSRNKLGKTFRHMI</sequence>
<evidence type="ECO:0000313" key="2">
    <source>
        <dbReference type="Proteomes" id="UP000235145"/>
    </source>
</evidence>
<evidence type="ECO:0000313" key="1">
    <source>
        <dbReference type="EMBL" id="KAJ0195257.1"/>
    </source>
</evidence>
<keyword evidence="2" id="KW-1185">Reference proteome</keyword>
<dbReference type="AlphaFoldDB" id="A0A9R1X405"/>
<gene>
    <name evidence="1" type="ORF">LSAT_V11C700345520</name>
</gene>
<name>A0A9R1X405_LACSA</name>
<proteinExistence type="predicted"/>
<accession>A0A9R1X405</accession>
<comment type="caution">
    <text evidence="1">The sequence shown here is derived from an EMBL/GenBank/DDBJ whole genome shotgun (WGS) entry which is preliminary data.</text>
</comment>